<dbReference type="Proteomes" id="UP000715441">
    <property type="component" value="Unassembled WGS sequence"/>
</dbReference>
<organism evidence="3 4">
    <name type="scientific">Amycolatopsis acididurans</name>
    <dbReference type="NCBI Taxonomy" id="2724524"/>
    <lineage>
        <taxon>Bacteria</taxon>
        <taxon>Bacillati</taxon>
        <taxon>Actinomycetota</taxon>
        <taxon>Actinomycetes</taxon>
        <taxon>Pseudonocardiales</taxon>
        <taxon>Pseudonocardiaceae</taxon>
        <taxon>Amycolatopsis</taxon>
    </lineage>
</organism>
<feature type="domain" description="MaoC-like" evidence="2">
    <location>
        <begin position="5"/>
        <end position="80"/>
    </location>
</feature>
<gene>
    <name evidence="3" type="ORF">HFP15_30590</name>
</gene>
<evidence type="ECO:0000259" key="2">
    <source>
        <dbReference type="Pfam" id="PF01575"/>
    </source>
</evidence>
<protein>
    <submittedName>
        <fullName evidence="3">Protein dehydratase</fullName>
    </submittedName>
</protein>
<dbReference type="SUPFAM" id="SSF54637">
    <property type="entry name" value="Thioesterase/thiol ester dehydrase-isomerase"/>
    <property type="match status" value="1"/>
</dbReference>
<accession>A0ABX1JBT8</accession>
<evidence type="ECO:0000256" key="1">
    <source>
        <dbReference type="ARBA" id="ARBA00005254"/>
    </source>
</evidence>
<reference evidence="3 4" key="1">
    <citation type="submission" date="2020-04" db="EMBL/GenBank/DDBJ databases">
        <title>Novel species.</title>
        <authorList>
            <person name="Teo W.F.A."/>
            <person name="Lipun K."/>
            <person name="Srisuk N."/>
            <person name="Duangmal K."/>
        </authorList>
    </citation>
    <scope>NUCLEOTIDE SEQUENCE [LARGE SCALE GENOMIC DNA]</scope>
    <source>
        <strain evidence="3 4">K13G38</strain>
    </source>
</reference>
<keyword evidence="4" id="KW-1185">Reference proteome</keyword>
<dbReference type="Pfam" id="PF01575">
    <property type="entry name" value="MaoC_dehydratas"/>
    <property type="match status" value="1"/>
</dbReference>
<dbReference type="InterPro" id="IPR029069">
    <property type="entry name" value="HotDog_dom_sf"/>
</dbReference>
<sequence length="123" mass="12710">MKTMAALLADPNPIHFDVSAVEALGMGDRPVNQGPSNMGYVLNMLAAWAGCTTAVERLAVRFRANVLAGDRVVARGVVTGLHGDGPDLVAECDVRLDIVRPDGDTAALTGTARVRLAADVAGA</sequence>
<evidence type="ECO:0000313" key="3">
    <source>
        <dbReference type="EMBL" id="NKQ57228.1"/>
    </source>
</evidence>
<comment type="similarity">
    <text evidence="1">Belongs to the enoyl-CoA hydratase/isomerase family.</text>
</comment>
<name>A0ABX1JBT8_9PSEU</name>
<dbReference type="EMBL" id="JAAXLS010000033">
    <property type="protein sequence ID" value="NKQ57228.1"/>
    <property type="molecule type" value="Genomic_DNA"/>
</dbReference>
<dbReference type="Gene3D" id="3.10.129.10">
    <property type="entry name" value="Hotdog Thioesterase"/>
    <property type="match status" value="1"/>
</dbReference>
<proteinExistence type="inferred from homology"/>
<evidence type="ECO:0000313" key="4">
    <source>
        <dbReference type="Proteomes" id="UP000715441"/>
    </source>
</evidence>
<dbReference type="InterPro" id="IPR002539">
    <property type="entry name" value="MaoC-like_dom"/>
</dbReference>
<comment type="caution">
    <text evidence="3">The sequence shown here is derived from an EMBL/GenBank/DDBJ whole genome shotgun (WGS) entry which is preliminary data.</text>
</comment>